<keyword evidence="2" id="KW-1185">Reference proteome</keyword>
<gene>
    <name evidence="1" type="ORF">BDN72DRAFT_800974</name>
</gene>
<dbReference type="Proteomes" id="UP000308600">
    <property type="component" value="Unassembled WGS sequence"/>
</dbReference>
<protein>
    <submittedName>
        <fullName evidence="1">Uncharacterized protein</fullName>
    </submittedName>
</protein>
<proteinExistence type="predicted"/>
<sequence length="509" mass="56928">MDDELEQPKAVEKASTSTAQLKNDESDDLSDEDEEAGRDWAKLFNASRPVIPKRGEKEFEPAPGGGSGLQLHILDRARNAMFTTLRADRTISSKGISYAIWYPALSRSHVTLARGTYFSSVGYSVAREVEFEPEDDGEDASMYHERYLQKRLELLPEETIYMVERGSLLCWRAPQNSGPGGLSSGLKVAGLEHIPGPPMTVQQVYSEVIGAAGLTVEKLQVYTYLRRLGYVVNRAEPPDAFYPSAAPPEPVPPEKKIVRDMVVPQLTWFQRIWSCFGSWPGQVWTALFGRGFNWWKPVSVSRWLSLGLNYPSLFQSLRFLSSTRHDRPLQRSIPPQSTTNKSPEMHTTPYHIFYNVYKPSTPFKKSAPGPPDFRIVVVNARTTHLPTLYELEDLFNVVPEQTWPPPRQRNTQPQTSAPVQRPQQASQGQVPNVTNNASNSALSTPNQGDGGGQQKQQGQGPPQHQPRKANPFVALKTGRKMVVIATVDCGNISFFRFAQGDFSEWPMLG</sequence>
<accession>A0ACD3AI84</accession>
<organism evidence="1 2">
    <name type="scientific">Pluteus cervinus</name>
    <dbReference type="NCBI Taxonomy" id="181527"/>
    <lineage>
        <taxon>Eukaryota</taxon>
        <taxon>Fungi</taxon>
        <taxon>Dikarya</taxon>
        <taxon>Basidiomycota</taxon>
        <taxon>Agaricomycotina</taxon>
        <taxon>Agaricomycetes</taxon>
        <taxon>Agaricomycetidae</taxon>
        <taxon>Agaricales</taxon>
        <taxon>Pluteineae</taxon>
        <taxon>Pluteaceae</taxon>
        <taxon>Pluteus</taxon>
    </lineage>
</organism>
<reference evidence="1 2" key="1">
    <citation type="journal article" date="2019" name="Nat. Ecol. Evol.">
        <title>Megaphylogeny resolves global patterns of mushroom evolution.</title>
        <authorList>
            <person name="Varga T."/>
            <person name="Krizsan K."/>
            <person name="Foldi C."/>
            <person name="Dima B."/>
            <person name="Sanchez-Garcia M."/>
            <person name="Sanchez-Ramirez S."/>
            <person name="Szollosi G.J."/>
            <person name="Szarkandi J.G."/>
            <person name="Papp V."/>
            <person name="Albert L."/>
            <person name="Andreopoulos W."/>
            <person name="Angelini C."/>
            <person name="Antonin V."/>
            <person name="Barry K.W."/>
            <person name="Bougher N.L."/>
            <person name="Buchanan P."/>
            <person name="Buyck B."/>
            <person name="Bense V."/>
            <person name="Catcheside P."/>
            <person name="Chovatia M."/>
            <person name="Cooper J."/>
            <person name="Damon W."/>
            <person name="Desjardin D."/>
            <person name="Finy P."/>
            <person name="Geml J."/>
            <person name="Haridas S."/>
            <person name="Hughes K."/>
            <person name="Justo A."/>
            <person name="Karasinski D."/>
            <person name="Kautmanova I."/>
            <person name="Kiss B."/>
            <person name="Kocsube S."/>
            <person name="Kotiranta H."/>
            <person name="LaButti K.M."/>
            <person name="Lechner B.E."/>
            <person name="Liimatainen K."/>
            <person name="Lipzen A."/>
            <person name="Lukacs Z."/>
            <person name="Mihaltcheva S."/>
            <person name="Morgado L.N."/>
            <person name="Niskanen T."/>
            <person name="Noordeloos M.E."/>
            <person name="Ohm R.A."/>
            <person name="Ortiz-Santana B."/>
            <person name="Ovrebo C."/>
            <person name="Racz N."/>
            <person name="Riley R."/>
            <person name="Savchenko A."/>
            <person name="Shiryaev A."/>
            <person name="Soop K."/>
            <person name="Spirin V."/>
            <person name="Szebenyi C."/>
            <person name="Tomsovsky M."/>
            <person name="Tulloss R.E."/>
            <person name="Uehling J."/>
            <person name="Grigoriev I.V."/>
            <person name="Vagvolgyi C."/>
            <person name="Papp T."/>
            <person name="Martin F.M."/>
            <person name="Miettinen O."/>
            <person name="Hibbett D.S."/>
            <person name="Nagy L.G."/>
        </authorList>
    </citation>
    <scope>NUCLEOTIDE SEQUENCE [LARGE SCALE GENOMIC DNA]</scope>
    <source>
        <strain evidence="1 2">NL-1719</strain>
    </source>
</reference>
<evidence type="ECO:0000313" key="1">
    <source>
        <dbReference type="EMBL" id="TFK65598.1"/>
    </source>
</evidence>
<name>A0ACD3AI84_9AGAR</name>
<evidence type="ECO:0000313" key="2">
    <source>
        <dbReference type="Proteomes" id="UP000308600"/>
    </source>
</evidence>
<dbReference type="EMBL" id="ML208431">
    <property type="protein sequence ID" value="TFK65598.1"/>
    <property type="molecule type" value="Genomic_DNA"/>
</dbReference>